<dbReference type="PANTHER" id="PTHR21064:SF6">
    <property type="entry name" value="AMINOGLYCOSIDE PHOSPHOTRANSFERASE DOMAIN-CONTAINING PROTEIN"/>
    <property type="match status" value="1"/>
</dbReference>
<evidence type="ECO:0000313" key="3">
    <source>
        <dbReference type="EMBL" id="VAW29518.1"/>
    </source>
</evidence>
<dbReference type="EMBL" id="UOES01000586">
    <property type="protein sequence ID" value="VAW29518.1"/>
    <property type="molecule type" value="Genomic_DNA"/>
</dbReference>
<dbReference type="AlphaFoldDB" id="A0A3B0UFZ1"/>
<dbReference type="InterPro" id="IPR011009">
    <property type="entry name" value="Kinase-like_dom_sf"/>
</dbReference>
<feature type="domain" description="Aminoglycoside phosphotransferase" evidence="2">
    <location>
        <begin position="2"/>
        <end position="131"/>
    </location>
</feature>
<gene>
    <name evidence="3" type="ORF">MNBD_BACTEROID06-413</name>
</gene>
<dbReference type="PANTHER" id="PTHR21064">
    <property type="entry name" value="AMINOGLYCOSIDE PHOSPHOTRANSFERASE DOMAIN-CONTAINING PROTEIN-RELATED"/>
    <property type="match status" value="1"/>
</dbReference>
<dbReference type="InterPro" id="IPR002575">
    <property type="entry name" value="Aminoglycoside_PTrfase"/>
</dbReference>
<dbReference type="SUPFAM" id="SSF56112">
    <property type="entry name" value="Protein kinase-like (PK-like)"/>
    <property type="match status" value="1"/>
</dbReference>
<dbReference type="EC" id="2.7.1.39" evidence="3"/>
<protein>
    <submittedName>
        <fullName evidence="3">Homoserine kinase</fullName>
        <ecNumber evidence="3">2.7.1.39</ecNumber>
    </submittedName>
</protein>
<feature type="non-terminal residue" evidence="3">
    <location>
        <position position="1"/>
    </location>
</feature>
<dbReference type="GO" id="GO:0004413">
    <property type="term" value="F:homoserine kinase activity"/>
    <property type="evidence" value="ECO:0007669"/>
    <property type="project" value="UniProtKB-EC"/>
</dbReference>
<organism evidence="3">
    <name type="scientific">hydrothermal vent metagenome</name>
    <dbReference type="NCBI Taxonomy" id="652676"/>
    <lineage>
        <taxon>unclassified sequences</taxon>
        <taxon>metagenomes</taxon>
        <taxon>ecological metagenomes</taxon>
    </lineage>
</organism>
<sequence length="200" mass="23121">LRQVGMEMARLHEVPAPDFLPDKHAYGLQVFSNVIGRNINTEYESWLAKQHDYLKQNIPSSLPCGLIHGDLFYDNVIFEEKKFRAIIDFEEACHYYKAFDLGMGILGLCVENASVVLDKAHALVNGYQQVRKLEQIEKETLQIFVQYAAAATSCWRFWKYHIDTPGTDNVNKHWQMMQIAEDVSNISKTRFLEAVFESEK</sequence>
<dbReference type="InterPro" id="IPR050249">
    <property type="entry name" value="Pseudomonas-type_ThrB"/>
</dbReference>
<accession>A0A3B0UFZ1</accession>
<keyword evidence="3" id="KW-0808">Transferase</keyword>
<name>A0A3B0UFZ1_9ZZZZ</name>
<evidence type="ECO:0000256" key="1">
    <source>
        <dbReference type="ARBA" id="ARBA00038240"/>
    </source>
</evidence>
<reference evidence="3" key="1">
    <citation type="submission" date="2018-06" db="EMBL/GenBank/DDBJ databases">
        <authorList>
            <person name="Zhirakovskaya E."/>
        </authorList>
    </citation>
    <scope>NUCLEOTIDE SEQUENCE</scope>
</reference>
<dbReference type="Pfam" id="PF01636">
    <property type="entry name" value="APH"/>
    <property type="match status" value="1"/>
</dbReference>
<keyword evidence="3" id="KW-0418">Kinase</keyword>
<proteinExistence type="inferred from homology"/>
<evidence type="ECO:0000259" key="2">
    <source>
        <dbReference type="Pfam" id="PF01636"/>
    </source>
</evidence>
<dbReference type="Gene3D" id="3.90.1200.10">
    <property type="match status" value="1"/>
</dbReference>
<comment type="similarity">
    <text evidence="1">Belongs to the pseudomonas-type ThrB family.</text>
</comment>